<evidence type="ECO:0000256" key="5">
    <source>
        <dbReference type="ARBA" id="ARBA00022448"/>
    </source>
</evidence>
<evidence type="ECO:0000256" key="3">
    <source>
        <dbReference type="ARBA" id="ARBA00008915"/>
    </source>
</evidence>
<dbReference type="AlphaFoldDB" id="A0A4P9XA22"/>
<comment type="subunit">
    <text evidence="16">Complex I is composed of 45 different subunits. Interacts with BCAP31.</text>
</comment>
<gene>
    <name evidence="18" type="ORF">CXG81DRAFT_25155</name>
</gene>
<dbReference type="GO" id="GO:0005743">
    <property type="term" value="C:mitochondrial inner membrane"/>
    <property type="evidence" value="ECO:0007669"/>
    <property type="project" value="UniProtKB-SubCell"/>
</dbReference>
<evidence type="ECO:0000256" key="16">
    <source>
        <dbReference type="ARBA" id="ARBA00046528"/>
    </source>
</evidence>
<evidence type="ECO:0000256" key="7">
    <source>
        <dbReference type="ARBA" id="ARBA00022692"/>
    </source>
</evidence>
<sequence>MASRVLLTSLRSSRPTLAAPRGMPALRGLQTSVRPAGGAVAHHDHDPLHHQLEEPSGYLFGRTREDAKRWHWWEPMWYFGFCGGLVAVFTIQYWNPKDNVMVEATKEAHRRLAERGEKFGWPLPADYSPYSAINQRLAGHPETK</sequence>
<comment type="subcellular location">
    <subcellularLocation>
        <location evidence="2">Mitochondrion inner membrane</location>
        <topology evidence="2">Single-pass membrane protein</topology>
    </subcellularLocation>
</comment>
<reference evidence="19" key="1">
    <citation type="journal article" date="2018" name="Nat. Microbiol.">
        <title>Leveraging single-cell genomics to expand the fungal tree of life.</title>
        <authorList>
            <person name="Ahrendt S.R."/>
            <person name="Quandt C.A."/>
            <person name="Ciobanu D."/>
            <person name="Clum A."/>
            <person name="Salamov A."/>
            <person name="Andreopoulos B."/>
            <person name="Cheng J.F."/>
            <person name="Woyke T."/>
            <person name="Pelin A."/>
            <person name="Henrissat B."/>
            <person name="Reynolds N.K."/>
            <person name="Benny G.L."/>
            <person name="Smith M.E."/>
            <person name="James T.Y."/>
            <person name="Grigoriev I.V."/>
        </authorList>
    </citation>
    <scope>NUCLEOTIDE SEQUENCE [LARGE SCALE GENOMIC DNA]</scope>
    <source>
        <strain evidence="19">ATCC 52028</strain>
    </source>
</reference>
<name>A0A4P9XA22_9FUNG</name>
<evidence type="ECO:0000256" key="10">
    <source>
        <dbReference type="ARBA" id="ARBA00022982"/>
    </source>
</evidence>
<proteinExistence type="inferred from homology"/>
<evidence type="ECO:0000256" key="4">
    <source>
        <dbReference type="ARBA" id="ARBA00018632"/>
    </source>
</evidence>
<feature type="transmembrane region" description="Helical" evidence="17">
    <location>
        <begin position="76"/>
        <end position="94"/>
    </location>
</feature>
<keyword evidence="6" id="KW-0679">Respiratory chain</keyword>
<evidence type="ECO:0000256" key="2">
    <source>
        <dbReference type="ARBA" id="ARBA00004434"/>
    </source>
</evidence>
<dbReference type="Pfam" id="PF10183">
    <property type="entry name" value="ESSS"/>
    <property type="match status" value="1"/>
</dbReference>
<evidence type="ECO:0000256" key="9">
    <source>
        <dbReference type="ARBA" id="ARBA00022946"/>
    </source>
</evidence>
<keyword evidence="8" id="KW-0999">Mitochondrion inner membrane</keyword>
<evidence type="ECO:0000313" key="18">
    <source>
        <dbReference type="EMBL" id="RKP02217.1"/>
    </source>
</evidence>
<evidence type="ECO:0000313" key="19">
    <source>
        <dbReference type="Proteomes" id="UP000274922"/>
    </source>
</evidence>
<dbReference type="OrthoDB" id="2147978at2759"/>
<organism evidence="18 19">
    <name type="scientific">Caulochytrium protostelioides</name>
    <dbReference type="NCBI Taxonomy" id="1555241"/>
    <lineage>
        <taxon>Eukaryota</taxon>
        <taxon>Fungi</taxon>
        <taxon>Fungi incertae sedis</taxon>
        <taxon>Chytridiomycota</taxon>
        <taxon>Chytridiomycota incertae sedis</taxon>
        <taxon>Chytridiomycetes</taxon>
        <taxon>Caulochytriales</taxon>
        <taxon>Caulochytriaceae</taxon>
        <taxon>Caulochytrium</taxon>
    </lineage>
</organism>
<evidence type="ECO:0000256" key="17">
    <source>
        <dbReference type="SAM" id="Phobius"/>
    </source>
</evidence>
<dbReference type="Proteomes" id="UP000274922">
    <property type="component" value="Unassembled WGS sequence"/>
</dbReference>
<dbReference type="EMBL" id="ML014149">
    <property type="protein sequence ID" value="RKP02217.1"/>
    <property type="molecule type" value="Genomic_DNA"/>
</dbReference>
<accession>A0A4P9XA22</accession>
<evidence type="ECO:0000256" key="15">
    <source>
        <dbReference type="ARBA" id="ARBA00031387"/>
    </source>
</evidence>
<evidence type="ECO:0000256" key="12">
    <source>
        <dbReference type="ARBA" id="ARBA00023128"/>
    </source>
</evidence>
<keyword evidence="11 17" id="KW-1133">Transmembrane helix</keyword>
<evidence type="ECO:0000256" key="14">
    <source>
        <dbReference type="ARBA" id="ARBA00030753"/>
    </source>
</evidence>
<keyword evidence="5" id="KW-0813">Transport</keyword>
<evidence type="ECO:0000256" key="1">
    <source>
        <dbReference type="ARBA" id="ARBA00003195"/>
    </source>
</evidence>
<evidence type="ECO:0000256" key="6">
    <source>
        <dbReference type="ARBA" id="ARBA00022660"/>
    </source>
</evidence>
<keyword evidence="12" id="KW-0496">Mitochondrion</keyword>
<comment type="function">
    <text evidence="1">Accessory subunit of the mitochondrial membrane respiratory chain NADH dehydrogenase (Complex I), that is believed not to be involved in catalysis. Complex I functions in the transfer of electrons from NADH to the respiratory chain. The immediate electron acceptor for the enzyme is believed to be ubiquinone.</text>
</comment>
<keyword evidence="13 17" id="KW-0472">Membrane</keyword>
<evidence type="ECO:0000256" key="13">
    <source>
        <dbReference type="ARBA" id="ARBA00023136"/>
    </source>
</evidence>
<keyword evidence="19" id="KW-1185">Reference proteome</keyword>
<keyword evidence="7 17" id="KW-0812">Transmembrane</keyword>
<evidence type="ECO:0000256" key="8">
    <source>
        <dbReference type="ARBA" id="ARBA00022792"/>
    </source>
</evidence>
<keyword evidence="9" id="KW-0809">Transit peptide</keyword>
<keyword evidence="10" id="KW-0249">Electron transport</keyword>
<evidence type="ECO:0000256" key="11">
    <source>
        <dbReference type="ARBA" id="ARBA00022989"/>
    </source>
</evidence>
<protein>
    <recommendedName>
        <fullName evidence="4">NADH dehydrogenase [ubiquinone] 1 beta subcomplex subunit 11, mitochondrial</fullName>
    </recommendedName>
    <alternativeName>
        <fullName evidence="15">Complex I-ESSS</fullName>
    </alternativeName>
    <alternativeName>
        <fullName evidence="14">NADH-ubiquinone oxidoreductase ESSS subunit</fullName>
    </alternativeName>
</protein>
<comment type="similarity">
    <text evidence="3">Belongs to the complex I NDUFB11 subunit family.</text>
</comment>
<dbReference type="InterPro" id="IPR019329">
    <property type="entry name" value="NADH_UbQ_OxRdtase_ESSS_su"/>
</dbReference>